<dbReference type="InterPro" id="IPR036291">
    <property type="entry name" value="NAD(P)-bd_dom_sf"/>
</dbReference>
<organism evidence="4 5">
    <name type="scientific">Shinella granuli</name>
    <dbReference type="NCBI Taxonomy" id="323621"/>
    <lineage>
        <taxon>Bacteria</taxon>
        <taxon>Pseudomonadati</taxon>
        <taxon>Pseudomonadota</taxon>
        <taxon>Alphaproteobacteria</taxon>
        <taxon>Hyphomicrobiales</taxon>
        <taxon>Rhizobiaceae</taxon>
        <taxon>Shinella</taxon>
    </lineage>
</organism>
<dbReference type="GO" id="GO:0016491">
    <property type="term" value="F:oxidoreductase activity"/>
    <property type="evidence" value="ECO:0007669"/>
    <property type="project" value="UniProtKB-KW"/>
</dbReference>
<evidence type="ECO:0000256" key="1">
    <source>
        <dbReference type="ARBA" id="ARBA00023002"/>
    </source>
</evidence>
<dbReference type="RefSeq" id="WP_133034781.1">
    <property type="nucleotide sequence ID" value="NZ_BAABEI010000003.1"/>
</dbReference>
<sequence>MTKIAVLGLGAMGRSIALALSRNGHSLTVWNRTHAKAQALASDRIVASPTVARTIAPAELVIVCVLDQTAAGQIAGDFPDMSGKVVVNLTNGTPDEAIGFARRLDRKNARLLSGGIMAVPPIMGTSDALILYSGDQHAYEDHLPTLMALGSAQFMGDDLRLAPLNDLALLAGMYGVFSGAAHAFAMFRASGRPAGELAPLLKQWLGAMIETLDEMAAQVDSGDHVTGVVSNLAMQAIALNNIVAASRDLGVGPALMVPMQQLVAARVDKGHGREDISGVVVELLDAPAV</sequence>
<dbReference type="PANTHER" id="PTHR43580:SF2">
    <property type="entry name" value="CYTOKINE-LIKE NUCLEAR FACTOR N-PAC"/>
    <property type="match status" value="1"/>
</dbReference>
<accession>A0A4R2CVL3</accession>
<dbReference type="Proteomes" id="UP000295351">
    <property type="component" value="Unassembled WGS sequence"/>
</dbReference>
<dbReference type="Pfam" id="PF21761">
    <property type="entry name" value="RedAm-like_C"/>
    <property type="match status" value="1"/>
</dbReference>
<dbReference type="InterPro" id="IPR015815">
    <property type="entry name" value="HIBADH-related"/>
</dbReference>
<keyword evidence="5" id="KW-1185">Reference proteome</keyword>
<dbReference type="AlphaFoldDB" id="A0A4R2CVL3"/>
<comment type="caution">
    <text evidence="4">The sequence shown here is derived from an EMBL/GenBank/DDBJ whole genome shotgun (WGS) entry which is preliminary data.</text>
</comment>
<feature type="domain" description="6-phosphogluconate dehydrogenase NADP-binding" evidence="2">
    <location>
        <begin position="3"/>
        <end position="154"/>
    </location>
</feature>
<dbReference type="InterPro" id="IPR048666">
    <property type="entry name" value="RedAm-like_C"/>
</dbReference>
<dbReference type="SUPFAM" id="SSF51735">
    <property type="entry name" value="NAD(P)-binding Rossmann-fold domains"/>
    <property type="match status" value="1"/>
</dbReference>
<evidence type="ECO:0000313" key="4">
    <source>
        <dbReference type="EMBL" id="TCN45093.1"/>
    </source>
</evidence>
<dbReference type="Gene3D" id="1.10.1040.10">
    <property type="entry name" value="N-(1-d-carboxylethyl)-l-norvaline Dehydrogenase, domain 2"/>
    <property type="match status" value="1"/>
</dbReference>
<protein>
    <submittedName>
        <fullName evidence="4">3-hydroxyisobutyrate dehydrogenase-like beta-hydroxyacid dehydrogenase</fullName>
    </submittedName>
</protein>
<dbReference type="PANTHER" id="PTHR43580">
    <property type="entry name" value="OXIDOREDUCTASE GLYR1-RELATED"/>
    <property type="match status" value="1"/>
</dbReference>
<name>A0A4R2CVL3_SHIGR</name>
<dbReference type="PIRSF" id="PIRSF000103">
    <property type="entry name" value="HIBADH"/>
    <property type="match status" value="1"/>
</dbReference>
<gene>
    <name evidence="4" type="ORF">EV665_108233</name>
</gene>
<dbReference type="EMBL" id="SLVX01000008">
    <property type="protein sequence ID" value="TCN45093.1"/>
    <property type="molecule type" value="Genomic_DNA"/>
</dbReference>
<dbReference type="InterPro" id="IPR006115">
    <property type="entry name" value="6PGDH_NADP-bd"/>
</dbReference>
<reference evidence="4 5" key="1">
    <citation type="submission" date="2019-03" db="EMBL/GenBank/DDBJ databases">
        <title>Genomic Encyclopedia of Type Strains, Phase IV (KMG-IV): sequencing the most valuable type-strain genomes for metagenomic binning, comparative biology and taxonomic classification.</title>
        <authorList>
            <person name="Goeker M."/>
        </authorList>
    </citation>
    <scope>NUCLEOTIDE SEQUENCE [LARGE SCALE GENOMIC DNA]</scope>
    <source>
        <strain evidence="4 5">DSM 18401</strain>
    </source>
</reference>
<evidence type="ECO:0000259" key="3">
    <source>
        <dbReference type="Pfam" id="PF21761"/>
    </source>
</evidence>
<dbReference type="Gene3D" id="3.40.50.720">
    <property type="entry name" value="NAD(P)-binding Rossmann-like Domain"/>
    <property type="match status" value="1"/>
</dbReference>
<dbReference type="InterPro" id="IPR013328">
    <property type="entry name" value="6PGD_dom2"/>
</dbReference>
<feature type="domain" description="NADPH-dependent reductive aminase-like C-terminal" evidence="3">
    <location>
        <begin position="158"/>
        <end position="281"/>
    </location>
</feature>
<evidence type="ECO:0000259" key="2">
    <source>
        <dbReference type="Pfam" id="PF03446"/>
    </source>
</evidence>
<keyword evidence="1" id="KW-0560">Oxidoreductase</keyword>
<dbReference type="InterPro" id="IPR051265">
    <property type="entry name" value="HIBADH-related_NP60_sf"/>
</dbReference>
<evidence type="ECO:0000313" key="5">
    <source>
        <dbReference type="Proteomes" id="UP000295351"/>
    </source>
</evidence>
<dbReference type="GO" id="GO:0050661">
    <property type="term" value="F:NADP binding"/>
    <property type="evidence" value="ECO:0007669"/>
    <property type="project" value="InterPro"/>
</dbReference>
<dbReference type="Pfam" id="PF03446">
    <property type="entry name" value="NAD_binding_2"/>
    <property type="match status" value="1"/>
</dbReference>
<proteinExistence type="predicted"/>